<keyword evidence="3" id="KW-1185">Reference proteome</keyword>
<evidence type="ECO:0000256" key="1">
    <source>
        <dbReference type="SAM" id="Phobius"/>
    </source>
</evidence>
<name>A0A4R1R9Y3_9FLAO</name>
<gene>
    <name evidence="2" type="ORF">EV196_11348</name>
</gene>
<keyword evidence="1" id="KW-0812">Transmembrane</keyword>
<feature type="transmembrane region" description="Helical" evidence="1">
    <location>
        <begin position="87"/>
        <end position="108"/>
    </location>
</feature>
<proteinExistence type="predicted"/>
<evidence type="ECO:0000313" key="3">
    <source>
        <dbReference type="Proteomes" id="UP000295455"/>
    </source>
</evidence>
<keyword evidence="1" id="KW-0472">Membrane</keyword>
<keyword evidence="1" id="KW-1133">Transmembrane helix</keyword>
<accession>A0A4R1R9Y3</accession>
<dbReference type="AlphaFoldDB" id="A0A4R1R9Y3"/>
<protein>
    <submittedName>
        <fullName evidence="2">Uncharacterized protein</fullName>
    </submittedName>
</protein>
<comment type="caution">
    <text evidence="2">The sequence shown here is derived from an EMBL/GenBank/DDBJ whole genome shotgun (WGS) entry which is preliminary data.</text>
</comment>
<dbReference type="Proteomes" id="UP000295455">
    <property type="component" value="Unassembled WGS sequence"/>
</dbReference>
<sequence length="111" mass="12613">MANLISFFKLSRGVFRSLKVNKNTVLSSTDLKTGVTTNLVKCTDGILNVEVNNSITLDGNIPSNNTPCFRPFLYETPIKPSRFKGKYVIYTILTVYIFYVLCIVRYIYLIS</sequence>
<evidence type="ECO:0000313" key="2">
    <source>
        <dbReference type="EMBL" id="TCL62506.1"/>
    </source>
</evidence>
<reference evidence="2 3" key="1">
    <citation type="submission" date="2019-03" db="EMBL/GenBank/DDBJ databases">
        <title>Genomic Encyclopedia of Type Strains, Phase IV (KMG-IV): sequencing the most valuable type-strain genomes for metagenomic binning, comparative biology and taxonomic classification.</title>
        <authorList>
            <person name="Goeker M."/>
        </authorList>
    </citation>
    <scope>NUCLEOTIDE SEQUENCE [LARGE SCALE GENOMIC DNA]</scope>
    <source>
        <strain evidence="2 3">DSM 18792</strain>
    </source>
</reference>
<organism evidence="2 3">
    <name type="scientific">Mariniflexile fucanivorans</name>
    <dbReference type="NCBI Taxonomy" id="264023"/>
    <lineage>
        <taxon>Bacteria</taxon>
        <taxon>Pseudomonadati</taxon>
        <taxon>Bacteroidota</taxon>
        <taxon>Flavobacteriia</taxon>
        <taxon>Flavobacteriales</taxon>
        <taxon>Flavobacteriaceae</taxon>
        <taxon>Mariniflexile</taxon>
    </lineage>
</organism>
<dbReference type="EMBL" id="SLUP01000013">
    <property type="protein sequence ID" value="TCL62506.1"/>
    <property type="molecule type" value="Genomic_DNA"/>
</dbReference>